<keyword evidence="9" id="KW-0472">Membrane</keyword>
<feature type="signal peptide" evidence="11">
    <location>
        <begin position="1"/>
        <end position="22"/>
    </location>
</feature>
<dbReference type="SUPFAM" id="SSF56935">
    <property type="entry name" value="Porins"/>
    <property type="match status" value="1"/>
</dbReference>
<keyword evidence="10" id="KW-0998">Cell outer membrane</keyword>
<comment type="subcellular location">
    <subcellularLocation>
        <location evidence="1">Cell outer membrane</location>
        <topology evidence="1">Multi-pass membrane protein</topology>
    </subcellularLocation>
</comment>
<reference evidence="13 14" key="1">
    <citation type="submission" date="2017-01" db="EMBL/GenBank/DDBJ databases">
        <title>Whole-Genome Shotgun Sequencing of Two beta-Proteobacterial Species in Search of the Bulgecin Biosynthetic Cluster.</title>
        <authorList>
            <person name="Horsman M.E."/>
            <person name="Marous D.R."/>
            <person name="Li R."/>
            <person name="Oliver R.A."/>
            <person name="Byun B."/>
            <person name="Emrich S.J."/>
            <person name="Boggess B."/>
            <person name="Townsend C.A."/>
            <person name="Mobashery S."/>
        </authorList>
    </citation>
    <scope>NUCLEOTIDE SEQUENCE [LARGE SCALE GENOMIC DNA]</scope>
    <source>
        <strain evidence="13 14">ATCC 31363</strain>
    </source>
</reference>
<evidence type="ECO:0000256" key="1">
    <source>
        <dbReference type="ARBA" id="ARBA00004571"/>
    </source>
</evidence>
<dbReference type="RefSeq" id="WP_096720442.1">
    <property type="nucleotide sequence ID" value="NZ_MTZV01000004.1"/>
</dbReference>
<keyword evidence="6 11" id="KW-0732">Signal</keyword>
<keyword evidence="3" id="KW-0813">Transport</keyword>
<dbReference type="GO" id="GO:0015288">
    <property type="term" value="F:porin activity"/>
    <property type="evidence" value="ECO:0007669"/>
    <property type="project" value="UniProtKB-KW"/>
</dbReference>
<evidence type="ECO:0000256" key="8">
    <source>
        <dbReference type="ARBA" id="ARBA00023114"/>
    </source>
</evidence>
<evidence type="ECO:0000313" key="13">
    <source>
        <dbReference type="EMBL" id="PCE25270.1"/>
    </source>
</evidence>
<evidence type="ECO:0000256" key="2">
    <source>
        <dbReference type="ARBA" id="ARBA00011233"/>
    </source>
</evidence>
<sequence>MIKRMGVLSVLLFAAARSPAFAQSSVTLSGLIDAGVSYISNQAGHGNVKFDDGIALPNLLQFTGREDIGGGNAVIFRLEDHYVLGSGSFLPNQSLFSWQSYVGFDSREFGKLTFGNQQDFMKDALFFGGNDGGAMYTAGLYDFRAGPFTKLALPNSPTGGFDWDRLGGDQTVNNSVKYRSPDYHGLSAGMLYGFGGVPGSIGANNATSFALNYSNGGFGAAAAYTNVKSSVAGAQASVRNWGLGSHYRLGPFLTTALFTTVHNGANGGAVWAAQLGEFYQITPFWSVSAAYVYMKGNAEVNDNHAHQMSAAVSYAFSKRTVVYLSGVYQRTNEGAKALINGLTGPTAASSGPDQAIARIGLVTRF</sequence>
<dbReference type="GO" id="GO:0009279">
    <property type="term" value="C:cell outer membrane"/>
    <property type="evidence" value="ECO:0007669"/>
    <property type="project" value="UniProtKB-SubCell"/>
</dbReference>
<dbReference type="GO" id="GO:0006811">
    <property type="term" value="P:monoatomic ion transport"/>
    <property type="evidence" value="ECO:0007669"/>
    <property type="project" value="UniProtKB-KW"/>
</dbReference>
<dbReference type="GO" id="GO:0046930">
    <property type="term" value="C:pore complex"/>
    <property type="evidence" value="ECO:0007669"/>
    <property type="project" value="UniProtKB-KW"/>
</dbReference>
<feature type="chain" id="PRO_5012901260" evidence="11">
    <location>
        <begin position="23"/>
        <end position="365"/>
    </location>
</feature>
<organism evidence="13 14">
    <name type="scientific">Paraburkholderia acidicola</name>
    <dbReference type="NCBI Taxonomy" id="1912599"/>
    <lineage>
        <taxon>Bacteria</taxon>
        <taxon>Pseudomonadati</taxon>
        <taxon>Pseudomonadota</taxon>
        <taxon>Betaproteobacteria</taxon>
        <taxon>Burkholderiales</taxon>
        <taxon>Burkholderiaceae</taxon>
        <taxon>Paraburkholderia</taxon>
    </lineage>
</organism>
<dbReference type="CDD" id="cd00342">
    <property type="entry name" value="gram_neg_porins"/>
    <property type="match status" value="1"/>
</dbReference>
<keyword evidence="7" id="KW-0406">Ion transport</keyword>
<dbReference type="AlphaFoldDB" id="A0A2A4EXX1"/>
<keyword evidence="8" id="KW-0626">Porin</keyword>
<evidence type="ECO:0000256" key="9">
    <source>
        <dbReference type="ARBA" id="ARBA00023136"/>
    </source>
</evidence>
<dbReference type="PANTHER" id="PTHR34501:SF9">
    <property type="entry name" value="MAJOR OUTER MEMBRANE PROTEIN P.IA"/>
    <property type="match status" value="1"/>
</dbReference>
<gene>
    <name evidence="13" type="ORF">BWP39_12150</name>
</gene>
<dbReference type="Proteomes" id="UP000218022">
    <property type="component" value="Unassembled WGS sequence"/>
</dbReference>
<evidence type="ECO:0000256" key="7">
    <source>
        <dbReference type="ARBA" id="ARBA00023065"/>
    </source>
</evidence>
<comment type="caution">
    <text evidence="13">The sequence shown here is derived from an EMBL/GenBank/DDBJ whole genome shotgun (WGS) entry which is preliminary data.</text>
</comment>
<protein>
    <submittedName>
        <fullName evidence="13">Porin</fullName>
    </submittedName>
</protein>
<dbReference type="InterPro" id="IPR023614">
    <property type="entry name" value="Porin_dom_sf"/>
</dbReference>
<dbReference type="EMBL" id="MTZV01000004">
    <property type="protein sequence ID" value="PCE25270.1"/>
    <property type="molecule type" value="Genomic_DNA"/>
</dbReference>
<evidence type="ECO:0000256" key="10">
    <source>
        <dbReference type="ARBA" id="ARBA00023237"/>
    </source>
</evidence>
<dbReference type="Gene3D" id="2.40.160.10">
    <property type="entry name" value="Porin"/>
    <property type="match status" value="1"/>
</dbReference>
<name>A0A2A4EXX1_9BURK</name>
<keyword evidence="5" id="KW-0812">Transmembrane</keyword>
<comment type="subunit">
    <text evidence="2">Homotrimer.</text>
</comment>
<dbReference type="PANTHER" id="PTHR34501">
    <property type="entry name" value="PROTEIN YDDL-RELATED"/>
    <property type="match status" value="1"/>
</dbReference>
<feature type="domain" description="Porin" evidence="12">
    <location>
        <begin position="13"/>
        <end position="332"/>
    </location>
</feature>
<evidence type="ECO:0000256" key="3">
    <source>
        <dbReference type="ARBA" id="ARBA00022448"/>
    </source>
</evidence>
<keyword evidence="4" id="KW-1134">Transmembrane beta strand</keyword>
<dbReference type="Pfam" id="PF13609">
    <property type="entry name" value="Porin_4"/>
    <property type="match status" value="1"/>
</dbReference>
<evidence type="ECO:0000256" key="11">
    <source>
        <dbReference type="SAM" id="SignalP"/>
    </source>
</evidence>
<dbReference type="OrthoDB" id="5689851at2"/>
<evidence type="ECO:0000256" key="4">
    <source>
        <dbReference type="ARBA" id="ARBA00022452"/>
    </source>
</evidence>
<evidence type="ECO:0000256" key="6">
    <source>
        <dbReference type="ARBA" id="ARBA00022729"/>
    </source>
</evidence>
<dbReference type="InterPro" id="IPR050298">
    <property type="entry name" value="Gram-neg_bact_OMP"/>
</dbReference>
<evidence type="ECO:0000259" key="12">
    <source>
        <dbReference type="Pfam" id="PF13609"/>
    </source>
</evidence>
<dbReference type="InterPro" id="IPR033900">
    <property type="entry name" value="Gram_neg_porin_domain"/>
</dbReference>
<evidence type="ECO:0000256" key="5">
    <source>
        <dbReference type="ARBA" id="ARBA00022692"/>
    </source>
</evidence>
<proteinExistence type="predicted"/>
<evidence type="ECO:0000313" key="14">
    <source>
        <dbReference type="Proteomes" id="UP000218022"/>
    </source>
</evidence>
<accession>A0A2A4EXX1</accession>